<name>A0A0E9TWX0_ANGAN</name>
<protein>
    <submittedName>
        <fullName evidence="1">Uncharacterized protein</fullName>
    </submittedName>
</protein>
<organism evidence="1">
    <name type="scientific">Anguilla anguilla</name>
    <name type="common">European freshwater eel</name>
    <name type="synonym">Muraena anguilla</name>
    <dbReference type="NCBI Taxonomy" id="7936"/>
    <lineage>
        <taxon>Eukaryota</taxon>
        <taxon>Metazoa</taxon>
        <taxon>Chordata</taxon>
        <taxon>Craniata</taxon>
        <taxon>Vertebrata</taxon>
        <taxon>Euteleostomi</taxon>
        <taxon>Actinopterygii</taxon>
        <taxon>Neopterygii</taxon>
        <taxon>Teleostei</taxon>
        <taxon>Anguilliformes</taxon>
        <taxon>Anguillidae</taxon>
        <taxon>Anguilla</taxon>
    </lineage>
</organism>
<proteinExistence type="predicted"/>
<sequence>MGRVTGATKNVLQKISLQYMHTYYIQYTVCYMNYSKGFMSIHFNI</sequence>
<dbReference type="AlphaFoldDB" id="A0A0E9TWX0"/>
<dbReference type="EMBL" id="GBXM01050620">
    <property type="protein sequence ID" value="JAH57957.1"/>
    <property type="molecule type" value="Transcribed_RNA"/>
</dbReference>
<reference evidence="1" key="1">
    <citation type="submission" date="2014-11" db="EMBL/GenBank/DDBJ databases">
        <authorList>
            <person name="Amaro Gonzalez C."/>
        </authorList>
    </citation>
    <scope>NUCLEOTIDE SEQUENCE</scope>
</reference>
<reference evidence="1" key="2">
    <citation type="journal article" date="2015" name="Fish Shellfish Immunol.">
        <title>Early steps in the European eel (Anguilla anguilla)-Vibrio vulnificus interaction in the gills: Role of the RtxA13 toxin.</title>
        <authorList>
            <person name="Callol A."/>
            <person name="Pajuelo D."/>
            <person name="Ebbesson L."/>
            <person name="Teles M."/>
            <person name="MacKenzie S."/>
            <person name="Amaro C."/>
        </authorList>
    </citation>
    <scope>NUCLEOTIDE SEQUENCE</scope>
</reference>
<evidence type="ECO:0000313" key="1">
    <source>
        <dbReference type="EMBL" id="JAH57957.1"/>
    </source>
</evidence>
<accession>A0A0E9TWX0</accession>